<proteinExistence type="inferred from homology"/>
<feature type="domain" description="Flagellar basal body rod protein N-terminal" evidence="2">
    <location>
        <begin position="10"/>
        <end position="35"/>
    </location>
</feature>
<keyword evidence="4" id="KW-0966">Cell projection</keyword>
<dbReference type="InterPro" id="IPR010930">
    <property type="entry name" value="Flg_bb/hook_C_dom"/>
</dbReference>
<dbReference type="PANTHER" id="PTHR30435">
    <property type="entry name" value="FLAGELLAR PROTEIN"/>
    <property type="match status" value="1"/>
</dbReference>
<evidence type="ECO:0000256" key="1">
    <source>
        <dbReference type="ARBA" id="ARBA00009677"/>
    </source>
</evidence>
<name>A0A0W8G9Y3_9ZZZZ</name>
<evidence type="ECO:0000313" key="4">
    <source>
        <dbReference type="EMBL" id="KUG29917.1"/>
    </source>
</evidence>
<evidence type="ECO:0000259" key="3">
    <source>
        <dbReference type="Pfam" id="PF06429"/>
    </source>
</evidence>
<organism evidence="4">
    <name type="scientific">hydrocarbon metagenome</name>
    <dbReference type="NCBI Taxonomy" id="938273"/>
    <lineage>
        <taxon>unclassified sequences</taxon>
        <taxon>metagenomes</taxon>
        <taxon>ecological metagenomes</taxon>
    </lineage>
</organism>
<protein>
    <submittedName>
        <fullName evidence="4">Putative flagellar basal-body rod protein</fullName>
    </submittedName>
</protein>
<accession>A0A0W8G9Y3</accession>
<comment type="similarity">
    <text evidence="1">Belongs to the flagella basal body rod proteins family.</text>
</comment>
<reference evidence="4" key="1">
    <citation type="journal article" date="2015" name="Proc. Natl. Acad. Sci. U.S.A.">
        <title>Networks of energetic and metabolic interactions define dynamics in microbial communities.</title>
        <authorList>
            <person name="Embree M."/>
            <person name="Liu J.K."/>
            <person name="Al-Bassam M.M."/>
            <person name="Zengler K."/>
        </authorList>
    </citation>
    <scope>NUCLEOTIDE SEQUENCE</scope>
</reference>
<dbReference type="PANTHER" id="PTHR30435:SF19">
    <property type="entry name" value="FLAGELLAR BASAL-BODY ROD PROTEIN FLGG"/>
    <property type="match status" value="1"/>
</dbReference>
<comment type="caution">
    <text evidence="4">The sequence shown here is derived from an EMBL/GenBank/DDBJ whole genome shotgun (WGS) entry which is preliminary data.</text>
</comment>
<gene>
    <name evidence="4" type="ORF">ASZ90_000198</name>
</gene>
<dbReference type="Pfam" id="PF06429">
    <property type="entry name" value="Flg_bbr_C"/>
    <property type="match status" value="1"/>
</dbReference>
<dbReference type="PROSITE" id="PS00588">
    <property type="entry name" value="FLAGELLA_BB_ROD"/>
    <property type="match status" value="1"/>
</dbReference>
<dbReference type="Pfam" id="PF00460">
    <property type="entry name" value="Flg_bb_rod"/>
    <property type="match status" value="1"/>
</dbReference>
<keyword evidence="4" id="KW-0969">Cilium</keyword>
<feature type="domain" description="Flagellar basal-body/hook protein C-terminal" evidence="3">
    <location>
        <begin position="84"/>
        <end position="126"/>
    </location>
</feature>
<evidence type="ECO:0000259" key="2">
    <source>
        <dbReference type="Pfam" id="PF00460"/>
    </source>
</evidence>
<sequence length="128" mass="13387">MISGISSNLQALSAFATSQAVTADNVANVNTDGYQSARVTLETGQGGNGVAVQEITRDQTPGPLHFEDIPVETAGGRTEGEWTAVEGSNVDLSTQMVNMIIDKNAYAANLASIRTQDELIGSILNMTA</sequence>
<dbReference type="AlphaFoldDB" id="A0A0W8G9Y3"/>
<keyword evidence="4" id="KW-0282">Flagellum</keyword>
<dbReference type="InterPro" id="IPR019776">
    <property type="entry name" value="Flagellar_basal_body_rod_CS"/>
</dbReference>
<dbReference type="EMBL" id="LNQE01000023">
    <property type="protein sequence ID" value="KUG29917.1"/>
    <property type="molecule type" value="Genomic_DNA"/>
</dbReference>
<dbReference type="InterPro" id="IPR001444">
    <property type="entry name" value="Flag_bb_rod_N"/>
</dbReference>